<feature type="transmembrane region" description="Helical" evidence="2">
    <location>
        <begin position="28"/>
        <end position="52"/>
    </location>
</feature>
<evidence type="ECO:0000313" key="3">
    <source>
        <dbReference type="EMBL" id="OMJ13005.1"/>
    </source>
</evidence>
<name>A0A1R1XED9_9FUNG</name>
<feature type="region of interest" description="Disordered" evidence="1">
    <location>
        <begin position="751"/>
        <end position="774"/>
    </location>
</feature>
<evidence type="ECO:0000256" key="1">
    <source>
        <dbReference type="SAM" id="MobiDB-lite"/>
    </source>
</evidence>
<dbReference type="EMBL" id="LSSM01005275">
    <property type="protein sequence ID" value="OMJ13005.1"/>
    <property type="molecule type" value="Genomic_DNA"/>
</dbReference>
<protein>
    <submittedName>
        <fullName evidence="3">Uncharacterized protein</fullName>
    </submittedName>
</protein>
<feature type="compositionally biased region" description="Low complexity" evidence="1">
    <location>
        <begin position="765"/>
        <end position="774"/>
    </location>
</feature>
<keyword evidence="2" id="KW-0472">Membrane</keyword>
<gene>
    <name evidence="3" type="ORF">AYI69_g9174</name>
</gene>
<keyword evidence="2" id="KW-0812">Transmembrane</keyword>
<proteinExistence type="predicted"/>
<dbReference type="Proteomes" id="UP000187429">
    <property type="component" value="Unassembled WGS sequence"/>
</dbReference>
<reference evidence="4" key="1">
    <citation type="submission" date="2017-01" db="EMBL/GenBank/DDBJ databases">
        <authorList>
            <person name="Wang Y."/>
            <person name="White M."/>
            <person name="Kvist S."/>
            <person name="Moncalvo J.-M."/>
        </authorList>
    </citation>
    <scope>NUCLEOTIDE SEQUENCE [LARGE SCALE GENOMIC DNA]</scope>
    <source>
        <strain evidence="4">ID-206-W2</strain>
    </source>
</reference>
<keyword evidence="4" id="KW-1185">Reference proteome</keyword>
<evidence type="ECO:0000313" key="4">
    <source>
        <dbReference type="Proteomes" id="UP000187429"/>
    </source>
</evidence>
<sequence length="1308" mass="149765">MFIAWILVKNGSSYFDSSDPVNSGQSSFFSLLFIIICVIFFSSIIFMLLIFANSCYQKLYNVPSPTIDSNYNDSGISPPDNNEPNINNFRSNRNLSANINNPIIFDRNSHMAKLLTYGLFNVDSGSFSLSKKLHKNSFQVIEFSPGILTSDSVDDLNLHKLAVERIWQDTWSAILLASRDNRLPPLIAPHPVNINSIEGNSAGHERLDAYPYQFTVSGYKHNIHHFNSDREVLKELNLILANTLNTQIVYGVSNAHEKSPYDVFESSHSNTGNSSVNIRAPYNVGYKGYVPERHLENLLILNCTGYMDYFNSTVERLLLDNIDKLITPITTKNYNHDNKNNIYNQPDNISFPQPTQSYHHPEGNQNFNHQEVNQNYNSYQVNSDNDNQLYGDYLKFGLDHIIHTPSECRDIQNAIISSFCGPDMYFKPPQTLLKNYFPDLSNFKDYKEVYNSINQDFLSPSNDLEIQNLLGIPIDQSITTMDIGSNYRSKSNHTNQSFNKSGIRIVDYNDFGETKFKIQSWFGKAYVTPFPFILYFIYDEAPGYVVRIGSFSGWYIYLQQNRNPEVIDRKRLRLSLRSLENEIITFSFDENDLKNSKTILAENTESVPEGSQEISLLDNSIDGIDSSFKKIVIFKAKLNIIRHHNENNKNIKVNPIFNLVNTSAGFMVKIDVIDSTKLVINHRGEIVSMESMNSYKDHILSGLNLGYKEDAESGFDYKDNITFNLFKNQIIRNSNFESEKGGLNNNNNLQGLNSNIPNTTSYAHNDNNSTYNNPTNKTDSIAEAASVVSEMVPNNDINSYMRYNPKIKREDIDLLSTNIWDIGNNRYQILSKIQSKILGINSDFTMSLSTYFLLKENEEIILKNFKKIQDSFSLWRSQFEYEFSDKHYGLSYFFTNFIFSPHPQLAPATKGIAIKSPVLSNSLSSLAKSKIEKRKNLSRYVDHKILKGNEDILETDQDDALSSESIPWYIAASKFACFKESSHIGPFTDISNGASLKNNNLEAGNSLINDLRYNYQSVCNPDYSHLANPTPENALPLLDSLPTYHELVYILKLFEKSHSLKNLINDHYDDLRALYERIDAIRPYYHPRDPSVTPFNPQALTDLLGLKNIVISDTLKPMPDYSDNFNNPSLINNSSIKYKINIPQINEIFDHKQINYQTSKRHPKASKVKAIGFRKPETDKNKNTVPPPLVNPHPLRFAWYLFWDDLFRRYAPVSPFLVKYESDFNPLYPGSIGYNPMSRKKLEVYLNNRGLFRVNQEAGNNTNNNSLFNGTQTTHESDHFEYITPSTTLLNSGILNALYSWLNRLIEK</sequence>
<accession>A0A1R1XED9</accession>
<keyword evidence="2" id="KW-1133">Transmembrane helix</keyword>
<comment type="caution">
    <text evidence="3">The sequence shown here is derived from an EMBL/GenBank/DDBJ whole genome shotgun (WGS) entry which is preliminary data.</text>
</comment>
<organism evidence="3 4">
    <name type="scientific">Smittium culicis</name>
    <dbReference type="NCBI Taxonomy" id="133412"/>
    <lineage>
        <taxon>Eukaryota</taxon>
        <taxon>Fungi</taxon>
        <taxon>Fungi incertae sedis</taxon>
        <taxon>Zoopagomycota</taxon>
        <taxon>Kickxellomycotina</taxon>
        <taxon>Harpellomycetes</taxon>
        <taxon>Harpellales</taxon>
        <taxon>Legeriomycetaceae</taxon>
        <taxon>Smittium</taxon>
    </lineage>
</organism>
<dbReference type="OrthoDB" id="5593072at2759"/>
<evidence type="ECO:0000256" key="2">
    <source>
        <dbReference type="SAM" id="Phobius"/>
    </source>
</evidence>